<protein>
    <submittedName>
        <fullName evidence="1">Uncharacterized protein</fullName>
    </submittedName>
</protein>
<evidence type="ECO:0000313" key="2">
    <source>
        <dbReference type="Proteomes" id="UP000008144"/>
    </source>
</evidence>
<organism evidence="1 2">
    <name type="scientific">Ciona intestinalis</name>
    <name type="common">Transparent sea squirt</name>
    <name type="synonym">Ascidia intestinalis</name>
    <dbReference type="NCBI Taxonomy" id="7719"/>
    <lineage>
        <taxon>Eukaryota</taxon>
        <taxon>Metazoa</taxon>
        <taxon>Chordata</taxon>
        <taxon>Tunicata</taxon>
        <taxon>Ascidiacea</taxon>
        <taxon>Phlebobranchia</taxon>
        <taxon>Cionidae</taxon>
        <taxon>Ciona</taxon>
    </lineage>
</organism>
<dbReference type="AlphaFoldDB" id="H2XP48"/>
<sequence>MFKFSKKWVFEKNWQEMLLYGVLYIDMAHIGYMH</sequence>
<dbReference type="InParanoid" id="H2XP48"/>
<proteinExistence type="predicted"/>
<name>H2XP48_CIOIN</name>
<keyword evidence="2" id="KW-1185">Reference proteome</keyword>
<dbReference type="EMBL" id="EAAA01001099">
    <property type="status" value="NOT_ANNOTATED_CDS"/>
    <property type="molecule type" value="Genomic_DNA"/>
</dbReference>
<dbReference type="HOGENOM" id="CLU_3376907_0_0_1"/>
<reference evidence="1" key="3">
    <citation type="submission" date="2025-08" db="UniProtKB">
        <authorList>
            <consortium name="Ensembl"/>
        </authorList>
    </citation>
    <scope>IDENTIFICATION</scope>
</reference>
<evidence type="ECO:0000313" key="1">
    <source>
        <dbReference type="Ensembl" id="ENSCINP00000031431.1"/>
    </source>
</evidence>
<dbReference type="Proteomes" id="UP000008144">
    <property type="component" value="Chromosome 13"/>
</dbReference>
<accession>H2XP48</accession>
<reference evidence="2" key="1">
    <citation type="journal article" date="2002" name="Science">
        <title>The draft genome of Ciona intestinalis: insights into chordate and vertebrate origins.</title>
        <authorList>
            <person name="Dehal P."/>
            <person name="Satou Y."/>
            <person name="Campbell R.K."/>
            <person name="Chapman J."/>
            <person name="Degnan B."/>
            <person name="De Tomaso A."/>
            <person name="Davidson B."/>
            <person name="Di Gregorio A."/>
            <person name="Gelpke M."/>
            <person name="Goodstein D.M."/>
            <person name="Harafuji N."/>
            <person name="Hastings K.E."/>
            <person name="Ho I."/>
            <person name="Hotta K."/>
            <person name="Huang W."/>
            <person name="Kawashima T."/>
            <person name="Lemaire P."/>
            <person name="Martinez D."/>
            <person name="Meinertzhagen I.A."/>
            <person name="Necula S."/>
            <person name="Nonaka M."/>
            <person name="Putnam N."/>
            <person name="Rash S."/>
            <person name="Saiga H."/>
            <person name="Satake M."/>
            <person name="Terry A."/>
            <person name="Yamada L."/>
            <person name="Wang H.G."/>
            <person name="Awazu S."/>
            <person name="Azumi K."/>
            <person name="Boore J."/>
            <person name="Branno M."/>
            <person name="Chin-Bow S."/>
            <person name="DeSantis R."/>
            <person name="Doyle S."/>
            <person name="Francino P."/>
            <person name="Keys D.N."/>
            <person name="Haga S."/>
            <person name="Hayashi H."/>
            <person name="Hino K."/>
            <person name="Imai K.S."/>
            <person name="Inaba K."/>
            <person name="Kano S."/>
            <person name="Kobayashi K."/>
            <person name="Kobayashi M."/>
            <person name="Lee B.I."/>
            <person name="Makabe K.W."/>
            <person name="Manohar C."/>
            <person name="Matassi G."/>
            <person name="Medina M."/>
            <person name="Mochizuki Y."/>
            <person name="Mount S."/>
            <person name="Morishita T."/>
            <person name="Miura S."/>
            <person name="Nakayama A."/>
            <person name="Nishizaka S."/>
            <person name="Nomoto H."/>
            <person name="Ohta F."/>
            <person name="Oishi K."/>
            <person name="Rigoutsos I."/>
            <person name="Sano M."/>
            <person name="Sasaki A."/>
            <person name="Sasakura Y."/>
            <person name="Shoguchi E."/>
            <person name="Shin-i T."/>
            <person name="Spagnuolo A."/>
            <person name="Stainier D."/>
            <person name="Suzuki M.M."/>
            <person name="Tassy O."/>
            <person name="Takatori N."/>
            <person name="Tokuoka M."/>
            <person name="Yagi K."/>
            <person name="Yoshizaki F."/>
            <person name="Wada S."/>
            <person name="Zhang C."/>
            <person name="Hyatt P.D."/>
            <person name="Larimer F."/>
            <person name="Detter C."/>
            <person name="Doggett N."/>
            <person name="Glavina T."/>
            <person name="Hawkins T."/>
            <person name="Richardson P."/>
            <person name="Lucas S."/>
            <person name="Kohara Y."/>
            <person name="Levine M."/>
            <person name="Satoh N."/>
            <person name="Rokhsar D.S."/>
        </authorList>
    </citation>
    <scope>NUCLEOTIDE SEQUENCE [LARGE SCALE GENOMIC DNA]</scope>
</reference>
<reference evidence="1" key="4">
    <citation type="submission" date="2025-09" db="UniProtKB">
        <authorList>
            <consortium name="Ensembl"/>
        </authorList>
    </citation>
    <scope>IDENTIFICATION</scope>
</reference>
<dbReference type="Ensembl" id="ENSCINT00000034591.1">
    <property type="protein sequence ID" value="ENSCINP00000031431.1"/>
    <property type="gene ID" value="ENSCING00000024171.1"/>
</dbReference>
<reference evidence="1" key="2">
    <citation type="journal article" date="2008" name="Genome Biol.">
        <title>Improved genome assembly and evidence-based global gene model set for the chordate Ciona intestinalis: new insight into intron and operon populations.</title>
        <authorList>
            <person name="Satou Y."/>
            <person name="Mineta K."/>
            <person name="Ogasawara M."/>
            <person name="Sasakura Y."/>
            <person name="Shoguchi E."/>
            <person name="Ueno K."/>
            <person name="Yamada L."/>
            <person name="Matsumoto J."/>
            <person name="Wasserscheid J."/>
            <person name="Dewar K."/>
            <person name="Wiley G.B."/>
            <person name="Macmil S.L."/>
            <person name="Roe B.A."/>
            <person name="Zeller R.W."/>
            <person name="Hastings K.E."/>
            <person name="Lemaire P."/>
            <person name="Lindquist E."/>
            <person name="Endo T."/>
            <person name="Hotta K."/>
            <person name="Inaba K."/>
        </authorList>
    </citation>
    <scope>NUCLEOTIDE SEQUENCE [LARGE SCALE GENOMIC DNA]</scope>
    <source>
        <strain evidence="1">wild type</strain>
    </source>
</reference>